<feature type="repeat" description="TPR" evidence="1">
    <location>
        <begin position="9"/>
        <end position="42"/>
    </location>
</feature>
<name>A0A8T9BW67_9HELO</name>
<keyword evidence="2" id="KW-0812">Transmembrane</keyword>
<keyword evidence="2" id="KW-0472">Membrane</keyword>
<sequence length="466" mass="53673">MPLSDEERAKALTEEGNAYYKSNQLLKAIVAYKVAVQLDPHVAQPLRNLSIAYYEVGKYQFCKTTVEKALALEEHANNADMGTQVEKLNARLERAQLHDYKSPDKQQRLRRLEILNMFHRYRPSMLSCPEFYTVGHDALQSLFDQNIDKCSPDDKVVSMLMGGICDGRHLLMSLFHACNIILPLTMSIDMLWQDIVIWTLMDDLSNSNAGTDKHLLILTTLFFVWVGAMIPRYAFVKLHQIITRVLEALEAGKQPLSWLYLHEKDFALYVDCLKTWQSKALKVFPNAEVIIRVLSSMKDIRARMPGFMERVPAKIQTEKLLYEHAATRYPPKRFMELEDPKMLKLLDEYSTQPKINASKFKDYIQTEWNFNTTLTDTDWYAEAPANYEIGHDPFDMILAFRGTDDNNFKSATQLFDYLSPFFSSAAQGLKHVSGRCTVEVYPGDYVHFSEQVRFGLFQTSDTPYAS</sequence>
<proteinExistence type="predicted"/>
<evidence type="ECO:0000256" key="1">
    <source>
        <dbReference type="PROSITE-ProRule" id="PRU00339"/>
    </source>
</evidence>
<keyword evidence="4" id="KW-1185">Reference proteome</keyword>
<accession>A0A8T9BW67</accession>
<dbReference type="PROSITE" id="PS50005">
    <property type="entry name" value="TPR"/>
    <property type="match status" value="1"/>
</dbReference>
<dbReference type="SMART" id="SM00028">
    <property type="entry name" value="TPR"/>
    <property type="match status" value="2"/>
</dbReference>
<protein>
    <recommendedName>
        <fullName evidence="5">Tetratricopeptide repeat protein</fullName>
    </recommendedName>
</protein>
<keyword evidence="2" id="KW-1133">Transmembrane helix</keyword>
<evidence type="ECO:0000256" key="2">
    <source>
        <dbReference type="SAM" id="Phobius"/>
    </source>
</evidence>
<reference evidence="3 4" key="1">
    <citation type="submission" date="2018-05" db="EMBL/GenBank/DDBJ databases">
        <title>Genome sequencing and assembly of the regulated plant pathogen Lachnellula willkommii and related sister species for the development of diagnostic species identification markers.</title>
        <authorList>
            <person name="Giroux E."/>
            <person name="Bilodeau G."/>
        </authorList>
    </citation>
    <scope>NUCLEOTIDE SEQUENCE [LARGE SCALE GENOMIC DNA]</scope>
    <source>
        <strain evidence="3 4">CBS 268.59</strain>
    </source>
</reference>
<feature type="transmembrane region" description="Helical" evidence="2">
    <location>
        <begin position="215"/>
        <end position="235"/>
    </location>
</feature>
<feature type="transmembrane region" description="Helical" evidence="2">
    <location>
        <begin position="170"/>
        <end position="195"/>
    </location>
</feature>
<dbReference type="Pfam" id="PF13414">
    <property type="entry name" value="TPR_11"/>
    <property type="match status" value="1"/>
</dbReference>
<dbReference type="InterPro" id="IPR011990">
    <property type="entry name" value="TPR-like_helical_dom_sf"/>
</dbReference>
<dbReference type="OrthoDB" id="2423701at2759"/>
<dbReference type="InterPro" id="IPR019734">
    <property type="entry name" value="TPR_rpt"/>
</dbReference>
<dbReference type="Gene3D" id="1.25.40.10">
    <property type="entry name" value="Tetratricopeptide repeat domain"/>
    <property type="match status" value="1"/>
</dbReference>
<dbReference type="EMBL" id="QGMK01001668">
    <property type="protein sequence ID" value="TVY65623.1"/>
    <property type="molecule type" value="Genomic_DNA"/>
</dbReference>
<evidence type="ECO:0000313" key="3">
    <source>
        <dbReference type="EMBL" id="TVY65623.1"/>
    </source>
</evidence>
<keyword evidence="1" id="KW-0802">TPR repeat</keyword>
<gene>
    <name evidence="3" type="ORF">LSUE1_G006744</name>
</gene>
<evidence type="ECO:0000313" key="4">
    <source>
        <dbReference type="Proteomes" id="UP000469558"/>
    </source>
</evidence>
<organism evidence="3 4">
    <name type="scientific">Lachnellula suecica</name>
    <dbReference type="NCBI Taxonomy" id="602035"/>
    <lineage>
        <taxon>Eukaryota</taxon>
        <taxon>Fungi</taxon>
        <taxon>Dikarya</taxon>
        <taxon>Ascomycota</taxon>
        <taxon>Pezizomycotina</taxon>
        <taxon>Leotiomycetes</taxon>
        <taxon>Helotiales</taxon>
        <taxon>Lachnaceae</taxon>
        <taxon>Lachnellula</taxon>
    </lineage>
</organism>
<comment type="caution">
    <text evidence="3">The sequence shown here is derived from an EMBL/GenBank/DDBJ whole genome shotgun (WGS) entry which is preliminary data.</text>
</comment>
<evidence type="ECO:0008006" key="5">
    <source>
        <dbReference type="Google" id="ProtNLM"/>
    </source>
</evidence>
<dbReference type="SUPFAM" id="SSF48452">
    <property type="entry name" value="TPR-like"/>
    <property type="match status" value="1"/>
</dbReference>
<dbReference type="Proteomes" id="UP000469558">
    <property type="component" value="Unassembled WGS sequence"/>
</dbReference>
<dbReference type="AlphaFoldDB" id="A0A8T9BW67"/>